<comment type="similarity">
    <text evidence="1">Belongs to the peptidase A1 family.</text>
</comment>
<evidence type="ECO:0000256" key="6">
    <source>
        <dbReference type="SAM" id="SignalP"/>
    </source>
</evidence>
<keyword evidence="6" id="KW-0732">Signal</keyword>
<evidence type="ECO:0000256" key="1">
    <source>
        <dbReference type="ARBA" id="ARBA00007447"/>
    </source>
</evidence>
<reference evidence="8" key="1">
    <citation type="submission" date="2023-06" db="EMBL/GenBank/DDBJ databases">
        <title>Genome-scale phylogeny and comparative genomics of the fungal order Sordariales.</title>
        <authorList>
            <consortium name="Lawrence Berkeley National Laboratory"/>
            <person name="Hensen N."/>
            <person name="Bonometti L."/>
            <person name="Westerberg I."/>
            <person name="Brannstrom I.O."/>
            <person name="Guillou S."/>
            <person name="Cros-Aarteil S."/>
            <person name="Calhoun S."/>
            <person name="Haridas S."/>
            <person name="Kuo A."/>
            <person name="Mondo S."/>
            <person name="Pangilinan J."/>
            <person name="Riley R."/>
            <person name="LaButti K."/>
            <person name="Andreopoulos B."/>
            <person name="Lipzen A."/>
            <person name="Chen C."/>
            <person name="Yanf M."/>
            <person name="Daum C."/>
            <person name="Ng V."/>
            <person name="Clum A."/>
            <person name="Steindorff A."/>
            <person name="Ohm R."/>
            <person name="Martin F."/>
            <person name="Silar P."/>
            <person name="Natvig D."/>
            <person name="Lalanne C."/>
            <person name="Gautier V."/>
            <person name="Ament-velasquez S.L."/>
            <person name="Kruys A."/>
            <person name="Hutchinson M.I."/>
            <person name="Powell A.J."/>
            <person name="Barry K."/>
            <person name="Miller A.N."/>
            <person name="Grigoriev I.V."/>
            <person name="Debuchy R."/>
            <person name="Gladieux P."/>
            <person name="Thoren M.H."/>
            <person name="Johannesson H."/>
        </authorList>
    </citation>
    <scope>NUCLEOTIDE SEQUENCE</scope>
    <source>
        <strain evidence="8">SMH3187-1</strain>
    </source>
</reference>
<dbReference type="PANTHER" id="PTHR47966:SF2">
    <property type="entry name" value="ASPERGILLOPEPSIN-1-RELATED"/>
    <property type="match status" value="1"/>
</dbReference>
<dbReference type="GO" id="GO:0006508">
    <property type="term" value="P:proteolysis"/>
    <property type="evidence" value="ECO:0007669"/>
    <property type="project" value="UniProtKB-KW"/>
</dbReference>
<organism evidence="8 9">
    <name type="scientific">Schizothecium vesticola</name>
    <dbReference type="NCBI Taxonomy" id="314040"/>
    <lineage>
        <taxon>Eukaryota</taxon>
        <taxon>Fungi</taxon>
        <taxon>Dikarya</taxon>
        <taxon>Ascomycota</taxon>
        <taxon>Pezizomycotina</taxon>
        <taxon>Sordariomycetes</taxon>
        <taxon>Sordariomycetidae</taxon>
        <taxon>Sordariales</taxon>
        <taxon>Schizotheciaceae</taxon>
        <taxon>Schizothecium</taxon>
    </lineage>
</organism>
<dbReference type="InterPro" id="IPR001461">
    <property type="entry name" value="Aspartic_peptidase_A1"/>
</dbReference>
<dbReference type="FunFam" id="2.40.70.10:FF:000026">
    <property type="entry name" value="Endothiapepsin"/>
    <property type="match status" value="1"/>
</dbReference>
<dbReference type="GO" id="GO:0004190">
    <property type="term" value="F:aspartic-type endopeptidase activity"/>
    <property type="evidence" value="ECO:0007669"/>
    <property type="project" value="UniProtKB-KW"/>
</dbReference>
<keyword evidence="3" id="KW-0064">Aspartyl protease</keyword>
<comment type="caution">
    <text evidence="8">The sequence shown here is derived from an EMBL/GenBank/DDBJ whole genome shotgun (WGS) entry which is preliminary data.</text>
</comment>
<keyword evidence="2" id="KW-0645">Protease</keyword>
<dbReference type="PANTHER" id="PTHR47966">
    <property type="entry name" value="BETA-SITE APP-CLEAVING ENZYME, ISOFORM A-RELATED"/>
    <property type="match status" value="1"/>
</dbReference>
<evidence type="ECO:0000256" key="2">
    <source>
        <dbReference type="ARBA" id="ARBA00022670"/>
    </source>
</evidence>
<evidence type="ECO:0000256" key="4">
    <source>
        <dbReference type="ARBA" id="ARBA00022801"/>
    </source>
</evidence>
<evidence type="ECO:0000259" key="7">
    <source>
        <dbReference type="PROSITE" id="PS51767"/>
    </source>
</evidence>
<dbReference type="EMBL" id="JAUKUD010000004">
    <property type="protein sequence ID" value="KAK0745507.1"/>
    <property type="molecule type" value="Genomic_DNA"/>
</dbReference>
<feature type="chain" id="PRO_5041445199" evidence="6">
    <location>
        <begin position="18"/>
        <end position="423"/>
    </location>
</feature>
<keyword evidence="9" id="KW-1185">Reference proteome</keyword>
<evidence type="ECO:0000256" key="3">
    <source>
        <dbReference type="ARBA" id="ARBA00022750"/>
    </source>
</evidence>
<feature type="domain" description="Peptidase A1" evidence="7">
    <location>
        <begin position="96"/>
        <end position="417"/>
    </location>
</feature>
<feature type="active site" evidence="5">
    <location>
        <position position="114"/>
    </location>
</feature>
<gene>
    <name evidence="8" type="ORF">B0T18DRAFT_437813</name>
</gene>
<dbReference type="Proteomes" id="UP001172155">
    <property type="component" value="Unassembled WGS sequence"/>
</dbReference>
<dbReference type="PRINTS" id="PR00792">
    <property type="entry name" value="PEPSIN"/>
</dbReference>
<dbReference type="AlphaFoldDB" id="A0AA40EU80"/>
<dbReference type="InterPro" id="IPR033121">
    <property type="entry name" value="PEPTIDASE_A1"/>
</dbReference>
<accession>A0AA40EU80</accession>
<dbReference type="InterPro" id="IPR021109">
    <property type="entry name" value="Peptidase_aspartic_dom_sf"/>
</dbReference>
<proteinExistence type="inferred from homology"/>
<keyword evidence="4" id="KW-0378">Hydrolase</keyword>
<evidence type="ECO:0000313" key="8">
    <source>
        <dbReference type="EMBL" id="KAK0745507.1"/>
    </source>
</evidence>
<evidence type="ECO:0000313" key="9">
    <source>
        <dbReference type="Proteomes" id="UP001172155"/>
    </source>
</evidence>
<sequence>MRVSSLVLVLFGAGGLAFSPVGSSPGRISLGQVANPNFKKPPLAVAVAKLYRKYNKTIPEGLANAVKRHSAKLPMNRMSNGTGTAAAIPGLDDVEYLTPISIGSPPQILPLDIDTGSSDLWVFSTMTPKSMVNGQTLYNPNASTTAKFMNGSSWWIFYGDGSDGRGSVYTDVVSFGNLSFPKQAVQVAEEVSASFTRDSSNSGLLGLGFSIGNTILPEAQPTFFDNINSSLELPVFTADLMHHAPGTYNFGYIDHTAYTGNISYSPVDESHSWWMFNMSGFAIGNETFHKVQLKSIADTGSSVMMMDTRLVKMYWAQVAGAKFSTDWWGYVYPCNATLPDLVLGTNTSHTQRDQPLRIPGALMEYGYADTKGQPGVCIGGLQDGPQFNLNIIGDTALKAAFVVHEKGPVGNSRIGFANKRVRL</sequence>
<dbReference type="PROSITE" id="PS51767">
    <property type="entry name" value="PEPTIDASE_A1"/>
    <property type="match status" value="1"/>
</dbReference>
<feature type="active site" evidence="5">
    <location>
        <position position="298"/>
    </location>
</feature>
<dbReference type="InterPro" id="IPR034163">
    <property type="entry name" value="Aspergillopepsin-like_cat_dom"/>
</dbReference>
<dbReference type="CDD" id="cd06097">
    <property type="entry name" value="Aspergillopepsin_like"/>
    <property type="match status" value="1"/>
</dbReference>
<protein>
    <submittedName>
        <fullName evidence="8">Aspartic peptidase domain-containing protein</fullName>
    </submittedName>
</protein>
<name>A0AA40EU80_9PEZI</name>
<dbReference type="Gene3D" id="2.40.70.10">
    <property type="entry name" value="Acid Proteases"/>
    <property type="match status" value="2"/>
</dbReference>
<feature type="signal peptide" evidence="6">
    <location>
        <begin position="1"/>
        <end position="17"/>
    </location>
</feature>
<evidence type="ECO:0000256" key="5">
    <source>
        <dbReference type="PIRSR" id="PIRSR601461-1"/>
    </source>
</evidence>
<dbReference type="SUPFAM" id="SSF50630">
    <property type="entry name" value="Acid proteases"/>
    <property type="match status" value="1"/>
</dbReference>
<dbReference type="Pfam" id="PF00026">
    <property type="entry name" value="Asp"/>
    <property type="match status" value="1"/>
</dbReference>